<feature type="chain" id="PRO_5009581837" description="Ig-like domain-containing protein" evidence="1">
    <location>
        <begin position="27"/>
        <end position="227"/>
    </location>
</feature>
<proteinExistence type="predicted"/>
<protein>
    <recommendedName>
        <fullName evidence="4">Ig-like domain-containing protein</fullName>
    </recommendedName>
</protein>
<gene>
    <name evidence="2" type="ORF">A3A16_03885</name>
</gene>
<comment type="caution">
    <text evidence="2">The sequence shown here is derived from an EMBL/GenBank/DDBJ whole genome shotgun (WGS) entry which is preliminary data.</text>
</comment>
<evidence type="ECO:0000256" key="1">
    <source>
        <dbReference type="SAM" id="SignalP"/>
    </source>
</evidence>
<keyword evidence="1" id="KW-0732">Signal</keyword>
<dbReference type="Proteomes" id="UP000177942">
    <property type="component" value="Unassembled WGS sequence"/>
</dbReference>
<dbReference type="AlphaFoldDB" id="A0A1G1ZMH1"/>
<name>A0A1G1ZMH1_9BACT</name>
<evidence type="ECO:0008006" key="4">
    <source>
        <dbReference type="Google" id="ProtNLM"/>
    </source>
</evidence>
<feature type="signal peptide" evidence="1">
    <location>
        <begin position="1"/>
        <end position="26"/>
    </location>
</feature>
<accession>A0A1G1ZMH1</accession>
<dbReference type="EMBL" id="MHJJ01000007">
    <property type="protein sequence ID" value="OGY65725.1"/>
    <property type="molecule type" value="Genomic_DNA"/>
</dbReference>
<reference evidence="2 3" key="1">
    <citation type="journal article" date="2016" name="Nat. Commun.">
        <title>Thousands of microbial genomes shed light on interconnected biogeochemical processes in an aquifer system.</title>
        <authorList>
            <person name="Anantharaman K."/>
            <person name="Brown C.T."/>
            <person name="Hug L.A."/>
            <person name="Sharon I."/>
            <person name="Castelle C.J."/>
            <person name="Probst A.J."/>
            <person name="Thomas B.C."/>
            <person name="Singh A."/>
            <person name="Wilkins M.J."/>
            <person name="Karaoz U."/>
            <person name="Brodie E.L."/>
            <person name="Williams K.H."/>
            <person name="Hubbard S.S."/>
            <person name="Banfield J.F."/>
        </authorList>
    </citation>
    <scope>NUCLEOTIDE SEQUENCE [LARGE SCALE GENOMIC DNA]</scope>
</reference>
<evidence type="ECO:0000313" key="3">
    <source>
        <dbReference type="Proteomes" id="UP000177942"/>
    </source>
</evidence>
<evidence type="ECO:0000313" key="2">
    <source>
        <dbReference type="EMBL" id="OGY65725.1"/>
    </source>
</evidence>
<organism evidence="2 3">
    <name type="scientific">Candidatus Harrisonbacteria bacterium RIFCSPLOWO2_01_FULL_44_18</name>
    <dbReference type="NCBI Taxonomy" id="1798407"/>
    <lineage>
        <taxon>Bacteria</taxon>
        <taxon>Candidatus Harrisoniibacteriota</taxon>
    </lineage>
</organism>
<sequence length="227" mass="25252">MNMNKILIVIFLLSSFLFPLSSFSQAAPEFLVTWKASSYAPSDYLGRILPSRGAPVEVNFELVDKNKIADLSKNEIRWYLDNKLQKTGKGIKKFNFAVANFADQTHQIRMTVIKYKTLGDLEKSITIPIVSPQVVIDAPYANNRIRSGLNSFRALPYFFNIADLSQLIVEWSANGQKTSGAVANPEILDLNITGGKRSAEINLSVNAKNRANEIEQANESIKLVIGN</sequence>
<dbReference type="STRING" id="1798407.A3A16_03885"/>